<protein>
    <recommendedName>
        <fullName evidence="3">Peptidase M13 N-terminal domain-containing protein</fullName>
    </recommendedName>
</protein>
<dbReference type="AlphaFoldDB" id="A0AAN5I1Y4"/>
<accession>A0AAN5I1Y4</accession>
<keyword evidence="2" id="KW-1185">Reference proteome</keyword>
<dbReference type="SUPFAM" id="SSF55486">
    <property type="entry name" value="Metalloproteases ('zincins'), catalytic domain"/>
    <property type="match status" value="1"/>
</dbReference>
<dbReference type="Proteomes" id="UP001328107">
    <property type="component" value="Unassembled WGS sequence"/>
</dbReference>
<evidence type="ECO:0000313" key="1">
    <source>
        <dbReference type="EMBL" id="GMR48838.1"/>
    </source>
</evidence>
<name>A0AAN5I1Y4_9BILA</name>
<dbReference type="Gene3D" id="3.40.390.10">
    <property type="entry name" value="Collagenase (Catalytic Domain)"/>
    <property type="match status" value="1"/>
</dbReference>
<dbReference type="EMBL" id="BTRK01000004">
    <property type="protein sequence ID" value="GMR48838.1"/>
    <property type="molecule type" value="Genomic_DNA"/>
</dbReference>
<feature type="non-terminal residue" evidence="1">
    <location>
        <position position="169"/>
    </location>
</feature>
<reference evidence="2" key="1">
    <citation type="submission" date="2022-10" db="EMBL/GenBank/DDBJ databases">
        <title>Genome assembly of Pristionchus species.</title>
        <authorList>
            <person name="Yoshida K."/>
            <person name="Sommer R.J."/>
        </authorList>
    </citation>
    <scope>NUCLEOTIDE SEQUENCE [LARGE SCALE GENOMIC DNA]</scope>
    <source>
        <strain evidence="2">RS5460</strain>
    </source>
</reference>
<evidence type="ECO:0000313" key="2">
    <source>
        <dbReference type="Proteomes" id="UP001328107"/>
    </source>
</evidence>
<comment type="caution">
    <text evidence="1">The sequence shown here is derived from an EMBL/GenBank/DDBJ whole genome shotgun (WGS) entry which is preliminary data.</text>
</comment>
<gene>
    <name evidence="1" type="ORF">PMAYCL1PPCAC_19033</name>
</gene>
<sequence>MKKGKKRARKQVRWKRIKKSKEENRMIHLKRRNIQPDAFVFSSNQMVDLNWGSGWNFISRVIAILSMLSIISCDYTSFHLRNYLNHSVSPCSDFYSHVCPNNVHWNQTVRGKSEKYYKDMAARLKSRRTNNEVLNDIYSARNGGNCTLSLNGYKAKLVRRCGRRINCYR</sequence>
<organism evidence="1 2">
    <name type="scientific">Pristionchus mayeri</name>
    <dbReference type="NCBI Taxonomy" id="1317129"/>
    <lineage>
        <taxon>Eukaryota</taxon>
        <taxon>Metazoa</taxon>
        <taxon>Ecdysozoa</taxon>
        <taxon>Nematoda</taxon>
        <taxon>Chromadorea</taxon>
        <taxon>Rhabditida</taxon>
        <taxon>Rhabditina</taxon>
        <taxon>Diplogasteromorpha</taxon>
        <taxon>Diplogasteroidea</taxon>
        <taxon>Neodiplogasteridae</taxon>
        <taxon>Pristionchus</taxon>
    </lineage>
</organism>
<proteinExistence type="predicted"/>
<dbReference type="InterPro" id="IPR024079">
    <property type="entry name" value="MetalloPept_cat_dom_sf"/>
</dbReference>
<dbReference type="GO" id="GO:0008237">
    <property type="term" value="F:metallopeptidase activity"/>
    <property type="evidence" value="ECO:0007669"/>
    <property type="project" value="InterPro"/>
</dbReference>
<evidence type="ECO:0008006" key="3">
    <source>
        <dbReference type="Google" id="ProtNLM"/>
    </source>
</evidence>